<evidence type="ECO:0000313" key="4">
    <source>
        <dbReference type="Proteomes" id="UP001162131"/>
    </source>
</evidence>
<dbReference type="GO" id="GO:0005829">
    <property type="term" value="C:cytosol"/>
    <property type="evidence" value="ECO:0007669"/>
    <property type="project" value="TreeGrafter"/>
</dbReference>
<dbReference type="Proteomes" id="UP001162131">
    <property type="component" value="Unassembled WGS sequence"/>
</dbReference>
<comment type="caution">
    <text evidence="3">The sequence shown here is derived from an EMBL/GenBank/DDBJ whole genome shotgun (WGS) entry which is preliminary data.</text>
</comment>
<sequence length="626" mass="74383">MMELIGRLSEFTEIDSLFAITNEQALNFKEKGEYRFLSIAPLPEKDEEKCFWEQIIYKVAPFIKFNRLSKEKPYAYFEKNEATAYYLAAIFTENEQKWIYCNSCNQWINISINPKNKEKIIFSEGAAYFYIKINKKDFEKDKVSKQLSLEWERRKYKQKKLPEIYKSTEKTKKIEIEKLKNIEIQQKIQNSEDIINNYQLERLNNQEITNNRKELMAEKDENGEKMQKDNRIQRKLQWKLITLKELIFENEILEKRCINYENKAELLEKENQTYKAQNEVLNQEKEIYKAQNEFLNQENQTYKAQNEVLNQEKETYKAQNEVLNQENQTYKTQLKSLTEEIKKLRENKILNYPLIFDRKKAGIPNIGNTCYLNSLLQVFASNNEFCEKIRPLTYELFSTLSSLLVSIRDPTTNTIWEFVMAFKSRFNDEFPWLGDLTQQDSKEVLLMLIGRLSDFTNIEPLFIISYKQILNCHDCNYKAKATETNTFITVPINKFSSIQEFITDIKKPKKFIGDGSQLYCEKCNKQQDMTVEYEEIIWPSTVTFYLSSKNGRIRINKELDIEGTIYRWYGLICHYGDSWSGHYLAYTWDTNNWTEYNDSKTANRCSRSIDVANGYLAFYARAGNPK</sequence>
<dbReference type="Pfam" id="PF00443">
    <property type="entry name" value="UCH"/>
    <property type="match status" value="1"/>
</dbReference>
<gene>
    <name evidence="3" type="ORF">BSTOLATCC_MIC15871</name>
</gene>
<dbReference type="PROSITE" id="PS50235">
    <property type="entry name" value="USP_3"/>
    <property type="match status" value="1"/>
</dbReference>
<accession>A0AAU9IRS8</accession>
<dbReference type="InterPro" id="IPR050164">
    <property type="entry name" value="Peptidase_C19"/>
</dbReference>
<proteinExistence type="predicted"/>
<keyword evidence="4" id="KW-1185">Reference proteome</keyword>
<dbReference type="GO" id="GO:0005634">
    <property type="term" value="C:nucleus"/>
    <property type="evidence" value="ECO:0007669"/>
    <property type="project" value="TreeGrafter"/>
</dbReference>
<dbReference type="PANTHER" id="PTHR24006">
    <property type="entry name" value="UBIQUITIN CARBOXYL-TERMINAL HYDROLASE"/>
    <property type="match status" value="1"/>
</dbReference>
<dbReference type="EMBL" id="CAJZBQ010000015">
    <property type="protein sequence ID" value="CAG9316441.1"/>
    <property type="molecule type" value="Genomic_DNA"/>
</dbReference>
<dbReference type="InterPro" id="IPR001394">
    <property type="entry name" value="Peptidase_C19_UCH"/>
</dbReference>
<feature type="coiled-coil region" evidence="1">
    <location>
        <begin position="181"/>
        <end position="347"/>
    </location>
</feature>
<reference evidence="3" key="1">
    <citation type="submission" date="2021-09" db="EMBL/GenBank/DDBJ databases">
        <authorList>
            <consortium name="AG Swart"/>
            <person name="Singh M."/>
            <person name="Singh A."/>
            <person name="Seah K."/>
            <person name="Emmerich C."/>
        </authorList>
    </citation>
    <scope>NUCLEOTIDE SEQUENCE</scope>
    <source>
        <strain evidence="3">ATCC30299</strain>
    </source>
</reference>
<evidence type="ECO:0000256" key="1">
    <source>
        <dbReference type="SAM" id="Coils"/>
    </source>
</evidence>
<dbReference type="GO" id="GO:0004843">
    <property type="term" value="F:cysteine-type deubiquitinase activity"/>
    <property type="evidence" value="ECO:0007669"/>
    <property type="project" value="InterPro"/>
</dbReference>
<protein>
    <recommendedName>
        <fullName evidence="2">USP domain-containing protein</fullName>
    </recommendedName>
</protein>
<dbReference type="SUPFAM" id="SSF54001">
    <property type="entry name" value="Cysteine proteinases"/>
    <property type="match status" value="1"/>
</dbReference>
<dbReference type="AlphaFoldDB" id="A0AAU9IRS8"/>
<feature type="domain" description="USP" evidence="2">
    <location>
        <begin position="361"/>
        <end position="622"/>
    </location>
</feature>
<dbReference type="GO" id="GO:0016579">
    <property type="term" value="P:protein deubiquitination"/>
    <property type="evidence" value="ECO:0007669"/>
    <property type="project" value="InterPro"/>
</dbReference>
<organism evidence="3 4">
    <name type="scientific">Blepharisma stoltei</name>
    <dbReference type="NCBI Taxonomy" id="1481888"/>
    <lineage>
        <taxon>Eukaryota</taxon>
        <taxon>Sar</taxon>
        <taxon>Alveolata</taxon>
        <taxon>Ciliophora</taxon>
        <taxon>Postciliodesmatophora</taxon>
        <taxon>Heterotrichea</taxon>
        <taxon>Heterotrichida</taxon>
        <taxon>Blepharismidae</taxon>
        <taxon>Blepharisma</taxon>
    </lineage>
</organism>
<dbReference type="PROSITE" id="PS00972">
    <property type="entry name" value="USP_1"/>
    <property type="match status" value="1"/>
</dbReference>
<evidence type="ECO:0000259" key="2">
    <source>
        <dbReference type="PROSITE" id="PS50235"/>
    </source>
</evidence>
<evidence type="ECO:0000313" key="3">
    <source>
        <dbReference type="EMBL" id="CAG9316441.1"/>
    </source>
</evidence>
<dbReference type="InterPro" id="IPR028889">
    <property type="entry name" value="USP"/>
</dbReference>
<keyword evidence="1" id="KW-0175">Coiled coil</keyword>
<dbReference type="InterPro" id="IPR018200">
    <property type="entry name" value="USP_CS"/>
</dbReference>
<dbReference type="InterPro" id="IPR038765">
    <property type="entry name" value="Papain-like_cys_pep_sf"/>
</dbReference>
<name>A0AAU9IRS8_9CILI</name>
<dbReference type="Gene3D" id="3.90.70.10">
    <property type="entry name" value="Cysteine proteinases"/>
    <property type="match status" value="1"/>
</dbReference>